<dbReference type="InterPro" id="IPR011990">
    <property type="entry name" value="TPR-like_helical_dom_sf"/>
</dbReference>
<dbReference type="EMBL" id="LWBS01000441">
    <property type="protein sequence ID" value="OAP89062.1"/>
    <property type="molecule type" value="Genomic_DNA"/>
</dbReference>
<dbReference type="SUPFAM" id="SSF52540">
    <property type="entry name" value="P-loop containing nucleoside triphosphate hydrolases"/>
    <property type="match status" value="1"/>
</dbReference>
<protein>
    <submittedName>
        <fullName evidence="4">Transcriptional regulator</fullName>
    </submittedName>
</protein>
<dbReference type="InterPro" id="IPR036388">
    <property type="entry name" value="WH-like_DNA-bd_sf"/>
</dbReference>
<dbReference type="Pfam" id="PF00486">
    <property type="entry name" value="Trans_reg_C"/>
    <property type="match status" value="1"/>
</dbReference>
<dbReference type="InterPro" id="IPR002182">
    <property type="entry name" value="NB-ARC"/>
</dbReference>
<name>A0A179BBG1_RHILE</name>
<organism evidence="4">
    <name type="scientific">Rhizobium leguminosarum</name>
    <dbReference type="NCBI Taxonomy" id="384"/>
    <lineage>
        <taxon>Bacteria</taxon>
        <taxon>Pseudomonadati</taxon>
        <taxon>Pseudomonadota</taxon>
        <taxon>Alphaproteobacteria</taxon>
        <taxon>Hyphomicrobiales</taxon>
        <taxon>Rhizobiaceae</taxon>
        <taxon>Rhizobium/Agrobacterium group</taxon>
        <taxon>Rhizobium</taxon>
    </lineage>
</organism>
<dbReference type="InterPro" id="IPR027417">
    <property type="entry name" value="P-loop_NTPase"/>
</dbReference>
<reference evidence="4" key="1">
    <citation type="submission" date="2016-04" db="EMBL/GenBank/DDBJ databases">
        <title>Fast-growing isolate from the root nodules of Vavilovia formosa.</title>
        <authorList>
            <person name="Kimeklis A."/>
            <person name="Safronova V."/>
            <person name="Belimov A."/>
            <person name="Andronov E."/>
        </authorList>
    </citation>
    <scope>NUCLEOTIDE SEQUENCE [LARGE SCALE GENOMIC DNA]</scope>
    <source>
        <strain evidence="4">Vaf-46</strain>
    </source>
</reference>
<dbReference type="Gene3D" id="1.10.10.10">
    <property type="entry name" value="Winged helix-like DNA-binding domain superfamily/Winged helix DNA-binding domain"/>
    <property type="match status" value="1"/>
</dbReference>
<dbReference type="SMART" id="SM00862">
    <property type="entry name" value="Trans_reg_C"/>
    <property type="match status" value="1"/>
</dbReference>
<proteinExistence type="predicted"/>
<evidence type="ECO:0000256" key="1">
    <source>
        <dbReference type="ARBA" id="ARBA00023125"/>
    </source>
</evidence>
<dbReference type="InterPro" id="IPR001867">
    <property type="entry name" value="OmpR/PhoB-type_DNA-bd"/>
</dbReference>
<dbReference type="PROSITE" id="PS51755">
    <property type="entry name" value="OMPR_PHOB"/>
    <property type="match status" value="1"/>
</dbReference>
<feature type="domain" description="OmpR/PhoB-type" evidence="3">
    <location>
        <begin position="10"/>
        <end position="108"/>
    </location>
</feature>
<evidence type="ECO:0000259" key="3">
    <source>
        <dbReference type="PROSITE" id="PS51755"/>
    </source>
</evidence>
<accession>A0A179BBG1</accession>
<dbReference type="AlphaFoldDB" id="A0A179BBG1"/>
<comment type="caution">
    <text evidence="4">The sequence shown here is derived from an EMBL/GenBank/DDBJ whole genome shotgun (WGS) entry which is preliminary data.</text>
</comment>
<dbReference type="Pfam" id="PF00931">
    <property type="entry name" value="NB-ARC"/>
    <property type="match status" value="1"/>
</dbReference>
<gene>
    <name evidence="4" type="ORF">A4U53_33440</name>
</gene>
<evidence type="ECO:0000256" key="2">
    <source>
        <dbReference type="PROSITE-ProRule" id="PRU01091"/>
    </source>
</evidence>
<sequence length="958" mass="105284">MMNDVSPPRSRSFAFGPFVLLPERQLLMRGDVPVRIGGRALDILTVLVERPGTVIGKQELLTRVWPDTFVEESNLKVNMAALRRALDEPQGAARYIATVVGRGYRFSAPVHYSGAFHHAFNADTPASLNHNLPTATTRIVGRQDAIDAILLELQEARLVSIVGAGGIGKTTVALAVAKRLIGTCQDGVWLVDLSPLKDPNLVPNAIATAIGLTAHSSNMLEALSAFLRSRQMLLVFDSCEHIINGIASCCDRILAEAPAVRILATSREPLRVKSERVRRLPGLGTPAKTAALNAQTALTFPAIELFVDRATDRLESFSLSDAEAPLAAELCRKLDGLALAIELAATRVDAFGLGELIEQLGDRFRLLQGHRGGIERHRTLTATIDWSYELLSDIEQAILRRLATFAGVFSLDSACAVTVDERIARSRVVEDIAGLVAKSLLTAEMHDTQVEYRMLDTTRAYALEKLVANNELEGARRRHAEHCLELVERATSEAERLTRTEWLVRYGPKTNEIRDAMRWAFTGSDKAALGVRLTVAAIPFGKQVSLVEECRMAVERALDDSFKAHRSIRDDLVLNLTLGATLLHTRGPLLQVKSSLTKALTIAEQLDDTDMQLACLRGLSEYELWTGDSHSAIAVTTKIRSIESNGQVAISGDANAQAGSALSWLGALAASRQQLETIVQRPVNHNTRSDIARFEFDQRLTAQGSLATVLWLQGFPDQAVAVARRQLKEAEASNYAVSLCSALLHGSLIISMYVRDYDAAWTYLDRGLEHAHKHGLSIWRNMAMCTRGRMCLYANRPIDLVAYRAALSEVREGGFRMRYPNYLTNYAEAVARQGDLAGGLAAIDEAIALCESRGQVVGIPEILRIKGNMIRFQDPGNPDKAEACYRRSIELARQGEALSWELRSATSLVKLKRMHGADDEAEDMLASAYSRFQEGFSTGDLVRARALIAMRPGTRRER</sequence>
<dbReference type="Gene3D" id="1.25.40.10">
    <property type="entry name" value="Tetratricopeptide repeat domain"/>
    <property type="match status" value="1"/>
</dbReference>
<dbReference type="PANTHER" id="PTHR47691:SF3">
    <property type="entry name" value="HTH-TYPE TRANSCRIPTIONAL REGULATOR RV0890C-RELATED"/>
    <property type="match status" value="1"/>
</dbReference>
<evidence type="ECO:0000313" key="4">
    <source>
        <dbReference type="EMBL" id="OAP89062.1"/>
    </source>
</evidence>
<dbReference type="SUPFAM" id="SSF48452">
    <property type="entry name" value="TPR-like"/>
    <property type="match status" value="1"/>
</dbReference>
<dbReference type="PANTHER" id="PTHR47691">
    <property type="entry name" value="REGULATOR-RELATED"/>
    <property type="match status" value="1"/>
</dbReference>
<dbReference type="SUPFAM" id="SSF46894">
    <property type="entry name" value="C-terminal effector domain of the bipartite response regulators"/>
    <property type="match status" value="1"/>
</dbReference>
<dbReference type="Pfam" id="PF25872">
    <property type="entry name" value="HTH_77"/>
    <property type="match status" value="1"/>
</dbReference>
<dbReference type="GO" id="GO:0043531">
    <property type="term" value="F:ADP binding"/>
    <property type="evidence" value="ECO:0007669"/>
    <property type="project" value="InterPro"/>
</dbReference>
<keyword evidence="1 2" id="KW-0238">DNA-binding</keyword>
<dbReference type="GO" id="GO:0003677">
    <property type="term" value="F:DNA binding"/>
    <property type="evidence" value="ECO:0007669"/>
    <property type="project" value="UniProtKB-UniRule"/>
</dbReference>
<dbReference type="GO" id="GO:0000160">
    <property type="term" value="P:phosphorelay signal transduction system"/>
    <property type="evidence" value="ECO:0007669"/>
    <property type="project" value="InterPro"/>
</dbReference>
<dbReference type="CDD" id="cd00383">
    <property type="entry name" value="trans_reg_C"/>
    <property type="match status" value="1"/>
</dbReference>
<dbReference type="Gene3D" id="3.40.50.300">
    <property type="entry name" value="P-loop containing nucleotide triphosphate hydrolases"/>
    <property type="match status" value="1"/>
</dbReference>
<feature type="DNA-binding region" description="OmpR/PhoB-type" evidence="2">
    <location>
        <begin position="10"/>
        <end position="108"/>
    </location>
</feature>
<dbReference type="InterPro" id="IPR016032">
    <property type="entry name" value="Sig_transdc_resp-reg_C-effctor"/>
</dbReference>
<dbReference type="GO" id="GO:0006355">
    <property type="term" value="P:regulation of DNA-templated transcription"/>
    <property type="evidence" value="ECO:0007669"/>
    <property type="project" value="InterPro"/>
</dbReference>
<dbReference type="InterPro" id="IPR058852">
    <property type="entry name" value="HTH_77"/>
</dbReference>